<dbReference type="CDD" id="cd01949">
    <property type="entry name" value="GGDEF"/>
    <property type="match status" value="1"/>
</dbReference>
<protein>
    <recommendedName>
        <fullName evidence="1">diguanylate cyclase</fullName>
        <ecNumber evidence="1">2.7.7.65</ecNumber>
    </recommendedName>
</protein>
<dbReference type="CDD" id="cd12914">
    <property type="entry name" value="PDC1_DGC_like"/>
    <property type="match status" value="1"/>
</dbReference>
<feature type="transmembrane region" description="Helical" evidence="3">
    <location>
        <begin position="17"/>
        <end position="37"/>
    </location>
</feature>
<dbReference type="InterPro" id="IPR001610">
    <property type="entry name" value="PAC"/>
</dbReference>
<dbReference type="SMART" id="SM00086">
    <property type="entry name" value="PAC"/>
    <property type="match status" value="2"/>
</dbReference>
<organism evidence="7 8">
    <name type="scientific">Comamonas denitrificans</name>
    <dbReference type="NCBI Taxonomy" id="117506"/>
    <lineage>
        <taxon>Bacteria</taxon>
        <taxon>Pseudomonadati</taxon>
        <taxon>Pseudomonadota</taxon>
        <taxon>Betaproteobacteria</taxon>
        <taxon>Burkholderiales</taxon>
        <taxon>Comamonadaceae</taxon>
        <taxon>Comamonas</taxon>
    </lineage>
</organism>
<feature type="domain" description="PAS" evidence="4">
    <location>
        <begin position="590"/>
        <end position="632"/>
    </location>
</feature>
<evidence type="ECO:0000259" key="6">
    <source>
        <dbReference type="PROSITE" id="PS50887"/>
    </source>
</evidence>
<evidence type="ECO:0000259" key="5">
    <source>
        <dbReference type="PROSITE" id="PS50113"/>
    </source>
</evidence>
<dbReference type="InterPro" id="IPR043128">
    <property type="entry name" value="Rev_trsase/Diguanyl_cyclase"/>
</dbReference>
<dbReference type="SMART" id="SM00091">
    <property type="entry name" value="PAS"/>
    <property type="match status" value="3"/>
</dbReference>
<dbReference type="InterPro" id="IPR013655">
    <property type="entry name" value="PAS_fold_3"/>
</dbReference>
<feature type="transmembrane region" description="Helical" evidence="3">
    <location>
        <begin position="297"/>
        <end position="318"/>
    </location>
</feature>
<dbReference type="AlphaFoldDB" id="A0A939KCL7"/>
<dbReference type="InterPro" id="IPR000700">
    <property type="entry name" value="PAS-assoc_C"/>
</dbReference>
<keyword evidence="3" id="KW-1133">Transmembrane helix</keyword>
<keyword evidence="8" id="KW-1185">Reference proteome</keyword>
<dbReference type="NCBIfam" id="TIGR00229">
    <property type="entry name" value="sensory_box"/>
    <property type="match status" value="1"/>
</dbReference>
<dbReference type="Proteomes" id="UP000664731">
    <property type="component" value="Unassembled WGS sequence"/>
</dbReference>
<dbReference type="FunFam" id="3.30.70.270:FF:000001">
    <property type="entry name" value="Diguanylate cyclase domain protein"/>
    <property type="match status" value="1"/>
</dbReference>
<dbReference type="InterPro" id="IPR000160">
    <property type="entry name" value="GGDEF_dom"/>
</dbReference>
<dbReference type="RefSeq" id="WP_207574295.1">
    <property type="nucleotide sequence ID" value="NZ_JAFNME010000004.1"/>
</dbReference>
<evidence type="ECO:0000259" key="4">
    <source>
        <dbReference type="PROSITE" id="PS50112"/>
    </source>
</evidence>
<feature type="domain" description="PAC" evidence="5">
    <location>
        <begin position="411"/>
        <end position="464"/>
    </location>
</feature>
<dbReference type="SUPFAM" id="SSF55785">
    <property type="entry name" value="PYP-like sensor domain (PAS domain)"/>
    <property type="match status" value="3"/>
</dbReference>
<dbReference type="Gene3D" id="3.30.450.20">
    <property type="entry name" value="PAS domain"/>
    <property type="match status" value="4"/>
</dbReference>
<dbReference type="PROSITE" id="PS50887">
    <property type="entry name" value="GGDEF"/>
    <property type="match status" value="1"/>
</dbReference>
<name>A0A939KCL7_9BURK</name>
<dbReference type="EMBL" id="JAFNME010000004">
    <property type="protein sequence ID" value="MBO1248746.1"/>
    <property type="molecule type" value="Genomic_DNA"/>
</dbReference>
<dbReference type="PROSITE" id="PS50113">
    <property type="entry name" value="PAC"/>
    <property type="match status" value="1"/>
</dbReference>
<reference evidence="7" key="1">
    <citation type="submission" date="2021-03" db="EMBL/GenBank/DDBJ databases">
        <title>Comamonas denitrificans.</title>
        <authorList>
            <person name="Finster K."/>
        </authorList>
    </citation>
    <scope>NUCLEOTIDE SEQUENCE</scope>
    <source>
        <strain evidence="7">MM2021_4</strain>
    </source>
</reference>
<evidence type="ECO:0000256" key="3">
    <source>
        <dbReference type="SAM" id="Phobius"/>
    </source>
</evidence>
<evidence type="ECO:0000256" key="1">
    <source>
        <dbReference type="ARBA" id="ARBA00012528"/>
    </source>
</evidence>
<comment type="catalytic activity">
    <reaction evidence="2">
        <text>2 GTP = 3',3'-c-di-GMP + 2 diphosphate</text>
        <dbReference type="Rhea" id="RHEA:24898"/>
        <dbReference type="ChEBI" id="CHEBI:33019"/>
        <dbReference type="ChEBI" id="CHEBI:37565"/>
        <dbReference type="ChEBI" id="CHEBI:58805"/>
        <dbReference type="EC" id="2.7.7.65"/>
    </reaction>
</comment>
<dbReference type="InterPro" id="IPR035965">
    <property type="entry name" value="PAS-like_dom_sf"/>
</dbReference>
<dbReference type="PROSITE" id="PS50112">
    <property type="entry name" value="PAS"/>
    <property type="match status" value="1"/>
</dbReference>
<dbReference type="GO" id="GO:0006355">
    <property type="term" value="P:regulation of DNA-templated transcription"/>
    <property type="evidence" value="ECO:0007669"/>
    <property type="project" value="InterPro"/>
</dbReference>
<dbReference type="InterPro" id="IPR013767">
    <property type="entry name" value="PAS_fold"/>
</dbReference>
<dbReference type="GO" id="GO:0052621">
    <property type="term" value="F:diguanylate cyclase activity"/>
    <property type="evidence" value="ECO:0007669"/>
    <property type="project" value="UniProtKB-EC"/>
</dbReference>
<keyword evidence="3" id="KW-0472">Membrane</keyword>
<dbReference type="InterPro" id="IPR000014">
    <property type="entry name" value="PAS"/>
</dbReference>
<dbReference type="Gene3D" id="3.30.70.270">
    <property type="match status" value="1"/>
</dbReference>
<dbReference type="SMART" id="SM00267">
    <property type="entry name" value="GGDEF"/>
    <property type="match status" value="1"/>
</dbReference>
<dbReference type="CDD" id="cd00130">
    <property type="entry name" value="PAS"/>
    <property type="match status" value="3"/>
</dbReference>
<dbReference type="GO" id="GO:0005886">
    <property type="term" value="C:plasma membrane"/>
    <property type="evidence" value="ECO:0007669"/>
    <property type="project" value="TreeGrafter"/>
</dbReference>
<dbReference type="GO" id="GO:1902201">
    <property type="term" value="P:negative regulation of bacterial-type flagellum-dependent cell motility"/>
    <property type="evidence" value="ECO:0007669"/>
    <property type="project" value="TreeGrafter"/>
</dbReference>
<dbReference type="EC" id="2.7.7.65" evidence="1"/>
<dbReference type="Pfam" id="PF08447">
    <property type="entry name" value="PAS_3"/>
    <property type="match status" value="2"/>
</dbReference>
<dbReference type="PANTHER" id="PTHR45138">
    <property type="entry name" value="REGULATORY COMPONENTS OF SENSORY TRANSDUCTION SYSTEM"/>
    <property type="match status" value="1"/>
</dbReference>
<feature type="domain" description="GGDEF" evidence="6">
    <location>
        <begin position="749"/>
        <end position="886"/>
    </location>
</feature>
<dbReference type="InterPro" id="IPR050469">
    <property type="entry name" value="Diguanylate_Cyclase"/>
</dbReference>
<comment type="caution">
    <text evidence="7">The sequence shown here is derived from an EMBL/GenBank/DDBJ whole genome shotgun (WGS) entry which is preliminary data.</text>
</comment>
<dbReference type="NCBIfam" id="TIGR00254">
    <property type="entry name" value="GGDEF"/>
    <property type="match status" value="1"/>
</dbReference>
<gene>
    <name evidence="7" type="ORF">J1777_02690</name>
</gene>
<evidence type="ECO:0000313" key="7">
    <source>
        <dbReference type="EMBL" id="MBO1248746.1"/>
    </source>
</evidence>
<evidence type="ECO:0000313" key="8">
    <source>
        <dbReference type="Proteomes" id="UP000664731"/>
    </source>
</evidence>
<dbReference type="InterPro" id="IPR029787">
    <property type="entry name" value="Nucleotide_cyclase"/>
</dbReference>
<dbReference type="SUPFAM" id="SSF55073">
    <property type="entry name" value="Nucleotide cyclase"/>
    <property type="match status" value="1"/>
</dbReference>
<dbReference type="PANTHER" id="PTHR45138:SF9">
    <property type="entry name" value="DIGUANYLATE CYCLASE DGCM-RELATED"/>
    <property type="match status" value="1"/>
</dbReference>
<accession>A0A939KCL7</accession>
<sequence length="890" mass="99390">MLRSLLLPPRDRYRREWWWLLWVGVALGVLLVAVLAWERDTLVASERERLTQQASVIHDNLARQLQSIDKGLASILDAIAQTRALGLDPNRAQERIQTLADAMVGVGGILWLDGQGRVQASNHLELIGRDLSSRAYFQTAKSSIVLNTLIVGEPFAPEPAMWVLPIVRPVVNAEGGLDGVVVMELYPEDLSTLLRSVLYALDMYATVIHPLGRRFVWQNQQGSDTQAPQYGPTPMLRQFQASGARQAVLQGVLRPDEPERMVAITTVQPAGLPMNHVLVVAVGRTLPAIFASWRTTVWVTLAFYLLVGMVVVFGLRVMQQNLRSQEQSLLDKDQALSNLWHAVLIATGQGVWDANLQTEQVYFSSAWKAQLGYEDAQIGNTFAEWTMRIHPDDVGRTKAAWAECENGRDDYDCVYRLRCQDGSYRWVQGKGRVLSRDAQGRIVRIVGTNTDVSEERRLRERFEHLTQNVPGMIYQFQLESDGTSHFPYVSKGGEDIYGFSANLKLPPTGRKASSVIHPDDALRVAKTIVESAQQLTLWRQEYRVCLPERGERWVSGVARPQPLESGAVLWHGYIQDITEQKHQAMELEEAQRMLQHLLHAMPVALCMVDESRHIYFRNQRFLDYFGYTESQVPSMDEWAVFAYPDPAYRSQVGYEWRQALAYAATHDGYIPSQEYRITAASGSVLTMAIGGVQFGSSLLVTFVDRTAEQAHSEALEKMAFIDALTGLPNRRQFDQALQAEWQRGVRSGQPLALLLMDIDFFKQYNDLYGHPEGDACLQAVAKVLPSGLNRSYDLIARYGGEEFVCLLPECSLEGARAKAQALCAAVRALQRPHAGSQVAAHVTISIGVAAVVPSADARPEQLLAQADAHLYAAKQAGRNQVHAGNHEKVS</sequence>
<dbReference type="Pfam" id="PF00989">
    <property type="entry name" value="PAS"/>
    <property type="match status" value="1"/>
</dbReference>
<dbReference type="GO" id="GO:0043709">
    <property type="term" value="P:cell adhesion involved in single-species biofilm formation"/>
    <property type="evidence" value="ECO:0007669"/>
    <property type="project" value="TreeGrafter"/>
</dbReference>
<keyword evidence="3" id="KW-0812">Transmembrane</keyword>
<evidence type="ECO:0000256" key="2">
    <source>
        <dbReference type="ARBA" id="ARBA00034247"/>
    </source>
</evidence>
<dbReference type="Pfam" id="PF00990">
    <property type="entry name" value="GGDEF"/>
    <property type="match status" value="1"/>
</dbReference>
<proteinExistence type="predicted"/>